<keyword evidence="1" id="KW-0732">Signal</keyword>
<keyword evidence="3" id="KW-1185">Reference proteome</keyword>
<sequence length="126" mass="14994">MKNLKSLIAVFGLIILTVNISCAQQKIDEKTREEAKQRFEAYMEKLNLNDDQASKVEEVNAKYFEQLQGLRESDVSRLKKYQKYKSAKKEKDQKMKEILNKEQYAIYEEFQKELKDDFRKQRKSGS</sequence>
<accession>A0ABT8L1V2</accession>
<evidence type="ECO:0000256" key="1">
    <source>
        <dbReference type="SAM" id="SignalP"/>
    </source>
</evidence>
<dbReference type="Proteomes" id="UP001172082">
    <property type="component" value="Unassembled WGS sequence"/>
</dbReference>
<evidence type="ECO:0000313" key="2">
    <source>
        <dbReference type="EMBL" id="MDN5205590.1"/>
    </source>
</evidence>
<evidence type="ECO:0000313" key="3">
    <source>
        <dbReference type="Proteomes" id="UP001172082"/>
    </source>
</evidence>
<name>A0ABT8L1V2_9BACT</name>
<dbReference type="EMBL" id="JAUJEA010000021">
    <property type="protein sequence ID" value="MDN5205590.1"/>
    <property type="molecule type" value="Genomic_DNA"/>
</dbReference>
<feature type="signal peptide" evidence="1">
    <location>
        <begin position="1"/>
        <end position="23"/>
    </location>
</feature>
<proteinExistence type="predicted"/>
<organism evidence="2 3">
    <name type="scientific">Splendidivirga corallicola</name>
    <dbReference type="NCBI Taxonomy" id="3051826"/>
    <lineage>
        <taxon>Bacteria</taxon>
        <taxon>Pseudomonadati</taxon>
        <taxon>Bacteroidota</taxon>
        <taxon>Cytophagia</taxon>
        <taxon>Cytophagales</taxon>
        <taxon>Splendidivirgaceae</taxon>
        <taxon>Splendidivirga</taxon>
    </lineage>
</organism>
<feature type="chain" id="PRO_5046744707" evidence="1">
    <location>
        <begin position="24"/>
        <end position="126"/>
    </location>
</feature>
<gene>
    <name evidence="2" type="ORF">QQ008_29670</name>
</gene>
<protein>
    <submittedName>
        <fullName evidence="2">Uncharacterized protein</fullName>
    </submittedName>
</protein>
<dbReference type="RefSeq" id="WP_346755612.1">
    <property type="nucleotide sequence ID" value="NZ_JAUJEA010000021.1"/>
</dbReference>
<reference evidence="2" key="1">
    <citation type="submission" date="2023-06" db="EMBL/GenBank/DDBJ databases">
        <title>Genomic of Parafulvivirga corallium.</title>
        <authorList>
            <person name="Wang G."/>
        </authorList>
    </citation>
    <scope>NUCLEOTIDE SEQUENCE</scope>
    <source>
        <strain evidence="2">BMA10</strain>
    </source>
</reference>
<comment type="caution">
    <text evidence="2">The sequence shown here is derived from an EMBL/GenBank/DDBJ whole genome shotgun (WGS) entry which is preliminary data.</text>
</comment>